<feature type="transmembrane region" description="Helical" evidence="5">
    <location>
        <begin position="165"/>
        <end position="187"/>
    </location>
</feature>
<dbReference type="Gene3D" id="1.50.10.150">
    <property type="entry name" value="Voltage-dependent anion channel"/>
    <property type="match status" value="1"/>
</dbReference>
<evidence type="ECO:0000313" key="6">
    <source>
        <dbReference type="EMBL" id="MPY32263.1"/>
    </source>
</evidence>
<accession>A0A5N8VAI4</accession>
<gene>
    <name evidence="6" type="ORF">FNH09_13545</name>
</gene>
<sequence length="323" mass="34067">MAAPRIPLAFFGISLGLAGLAGTWLTAAHEGHVPIGVGRALVALAAVVWCVTLLLYLRYAASVRGAFVADMLDSVGSPFGSLAVITPMLLAAQGIAPYAPDVGRIVVDVLIVLTLLTGGWYTGQWIYGPLELDQLHPGYFLPATGGGLVAAFSAVQVGQERVAEVMFGLGIISWVVLGSMILARLFFRPPMPQGLTPTLAIEVVPASMASVACFALNHDRIDRLSAVLAGYCLLMVLAQVRLLPLFLRLKFTPGFWAFTFSWTTVATTGLHWTSTGHPPGELVLSYLLLAAATALVGAIAIRTLMAMARHQFLPSAAPPPPSA</sequence>
<keyword evidence="7" id="KW-1185">Reference proteome</keyword>
<dbReference type="RefSeq" id="WP_152887525.1">
    <property type="nucleotide sequence ID" value="NZ_VJZD01000043.1"/>
</dbReference>
<dbReference type="InterPro" id="IPR038665">
    <property type="entry name" value="Voltage-dep_anion_channel_sf"/>
</dbReference>
<evidence type="ECO:0000256" key="1">
    <source>
        <dbReference type="ARBA" id="ARBA00004141"/>
    </source>
</evidence>
<dbReference type="EMBL" id="VJZD01000043">
    <property type="protein sequence ID" value="MPY32263.1"/>
    <property type="molecule type" value="Genomic_DNA"/>
</dbReference>
<feature type="transmembrane region" description="Helical" evidence="5">
    <location>
        <begin position="224"/>
        <end position="243"/>
    </location>
</feature>
<feature type="transmembrane region" description="Helical" evidence="5">
    <location>
        <begin position="139"/>
        <end position="159"/>
    </location>
</feature>
<evidence type="ECO:0000256" key="3">
    <source>
        <dbReference type="ARBA" id="ARBA00022989"/>
    </source>
</evidence>
<dbReference type="OrthoDB" id="5017340at2"/>
<protein>
    <submittedName>
        <fullName evidence="6">TDT family transporter</fullName>
    </submittedName>
</protein>
<comment type="caution">
    <text evidence="6">The sequence shown here is derived from an EMBL/GenBank/DDBJ whole genome shotgun (WGS) entry which is preliminary data.</text>
</comment>
<evidence type="ECO:0000256" key="4">
    <source>
        <dbReference type="ARBA" id="ARBA00023136"/>
    </source>
</evidence>
<name>A0A5N8VAI4_9ACTN</name>
<keyword evidence="4 5" id="KW-0472">Membrane</keyword>
<organism evidence="6 7">
    <name type="scientific">Streptomyces adustus</name>
    <dbReference type="NCBI Taxonomy" id="1609272"/>
    <lineage>
        <taxon>Bacteria</taxon>
        <taxon>Bacillati</taxon>
        <taxon>Actinomycetota</taxon>
        <taxon>Actinomycetes</taxon>
        <taxon>Kitasatosporales</taxon>
        <taxon>Streptomycetaceae</taxon>
        <taxon>Streptomyces</taxon>
    </lineage>
</organism>
<dbReference type="InterPro" id="IPR052951">
    <property type="entry name" value="Tellurite_res_ion_channel"/>
</dbReference>
<dbReference type="AlphaFoldDB" id="A0A5N8VAI4"/>
<dbReference type="PANTHER" id="PTHR37955:SF1">
    <property type="entry name" value="DEP DOMAIN-CONTAINING PROTEIN"/>
    <property type="match status" value="1"/>
</dbReference>
<keyword evidence="2 5" id="KW-0812">Transmembrane</keyword>
<reference evidence="6 7" key="1">
    <citation type="submission" date="2019-07" db="EMBL/GenBank/DDBJ databases">
        <title>New species of Amycolatopsis and Streptomyces.</title>
        <authorList>
            <person name="Duangmal K."/>
            <person name="Teo W.F.A."/>
            <person name="Lipun K."/>
        </authorList>
    </citation>
    <scope>NUCLEOTIDE SEQUENCE [LARGE SCALE GENOMIC DNA]</scope>
    <source>
        <strain evidence="6 7">NBRC 109810</strain>
    </source>
</reference>
<evidence type="ECO:0000256" key="5">
    <source>
        <dbReference type="SAM" id="Phobius"/>
    </source>
</evidence>
<feature type="transmembrane region" description="Helical" evidence="5">
    <location>
        <begin position="284"/>
        <end position="305"/>
    </location>
</feature>
<dbReference type="Proteomes" id="UP000325849">
    <property type="component" value="Unassembled WGS sequence"/>
</dbReference>
<feature type="transmembrane region" description="Helical" evidence="5">
    <location>
        <begin position="78"/>
        <end position="99"/>
    </location>
</feature>
<dbReference type="InterPro" id="IPR004695">
    <property type="entry name" value="SLAC1/Mae1/Ssu1/TehA"/>
</dbReference>
<comment type="subcellular location">
    <subcellularLocation>
        <location evidence="1">Membrane</location>
        <topology evidence="1">Multi-pass membrane protein</topology>
    </subcellularLocation>
</comment>
<dbReference type="Pfam" id="PF03595">
    <property type="entry name" value="SLAC1"/>
    <property type="match status" value="1"/>
</dbReference>
<feature type="transmembrane region" description="Helical" evidence="5">
    <location>
        <begin position="105"/>
        <end position="127"/>
    </location>
</feature>
<keyword evidence="3 5" id="KW-1133">Transmembrane helix</keyword>
<dbReference type="GO" id="GO:0005886">
    <property type="term" value="C:plasma membrane"/>
    <property type="evidence" value="ECO:0007669"/>
    <property type="project" value="TreeGrafter"/>
</dbReference>
<evidence type="ECO:0000313" key="7">
    <source>
        <dbReference type="Proteomes" id="UP000325849"/>
    </source>
</evidence>
<feature type="transmembrane region" description="Helical" evidence="5">
    <location>
        <begin position="255"/>
        <end position="272"/>
    </location>
</feature>
<dbReference type="PANTHER" id="PTHR37955">
    <property type="entry name" value="TELLURITE RESISTANCE PROTEIN TEHA"/>
    <property type="match status" value="1"/>
</dbReference>
<proteinExistence type="predicted"/>
<dbReference type="GO" id="GO:0046583">
    <property type="term" value="F:monoatomic cation efflux transmembrane transporter activity"/>
    <property type="evidence" value="ECO:0007669"/>
    <property type="project" value="TreeGrafter"/>
</dbReference>
<feature type="transmembrane region" description="Helical" evidence="5">
    <location>
        <begin position="38"/>
        <end position="57"/>
    </location>
</feature>
<evidence type="ECO:0000256" key="2">
    <source>
        <dbReference type="ARBA" id="ARBA00022692"/>
    </source>
</evidence>